<feature type="region of interest" description="Disordered" evidence="5">
    <location>
        <begin position="120"/>
        <end position="139"/>
    </location>
</feature>
<dbReference type="SUPFAM" id="SSF69318">
    <property type="entry name" value="Integrin alpha N-terminal domain"/>
    <property type="match status" value="2"/>
</dbReference>
<evidence type="ECO:0000256" key="5">
    <source>
        <dbReference type="SAM" id="MobiDB-lite"/>
    </source>
</evidence>
<keyword evidence="2" id="KW-0677">Repeat</keyword>
<reference evidence="7 8" key="1">
    <citation type="submission" date="2019-10" db="EMBL/GenBank/DDBJ databases">
        <title>Streptomyces smaragdinus sp. nov. and Streptomyces fabii sp. nov., isolated from the gut of fungus growing-termite Macrotermes natalensis.</title>
        <authorList>
            <person name="Schwitalla J."/>
            <person name="Benndorf R."/>
            <person name="Martin K."/>
            <person name="De Beer W."/>
            <person name="Kaster A.-K."/>
            <person name="Vollmers J."/>
            <person name="Poulsen M."/>
            <person name="Beemelmanns C."/>
        </authorList>
    </citation>
    <scope>NUCLEOTIDE SEQUENCE [LARGE SCALE GENOMIC DNA]</scope>
    <source>
        <strain evidence="7 8">RB5</strain>
    </source>
</reference>
<dbReference type="Proteomes" id="UP000466345">
    <property type="component" value="Unassembled WGS sequence"/>
</dbReference>
<dbReference type="InterPro" id="IPR013517">
    <property type="entry name" value="FG-GAP"/>
</dbReference>
<evidence type="ECO:0008006" key="9">
    <source>
        <dbReference type="Google" id="ProtNLM"/>
    </source>
</evidence>
<evidence type="ECO:0000256" key="3">
    <source>
        <dbReference type="ARBA" id="ARBA00022801"/>
    </source>
</evidence>
<evidence type="ECO:0000256" key="6">
    <source>
        <dbReference type="SAM" id="SignalP"/>
    </source>
</evidence>
<accession>A0A7K0CNV8</accession>
<dbReference type="InterPro" id="IPR028994">
    <property type="entry name" value="Integrin_alpha_N"/>
</dbReference>
<dbReference type="SMART" id="SM00191">
    <property type="entry name" value="Int_alpha"/>
    <property type="match status" value="6"/>
</dbReference>
<dbReference type="PANTHER" id="PTHR23221:SF7">
    <property type="entry name" value="PHOSPHATIDYLINOSITOL-GLYCAN-SPECIFIC PHOSPHOLIPASE D"/>
    <property type="match status" value="1"/>
</dbReference>
<feature type="chain" id="PRO_5029852762" description="Integrin-like protein" evidence="6">
    <location>
        <begin position="34"/>
        <end position="492"/>
    </location>
</feature>
<keyword evidence="3" id="KW-0378">Hydrolase</keyword>
<evidence type="ECO:0000256" key="2">
    <source>
        <dbReference type="ARBA" id="ARBA00022737"/>
    </source>
</evidence>
<dbReference type="PROSITE" id="PS51470">
    <property type="entry name" value="FG_GAP"/>
    <property type="match status" value="2"/>
</dbReference>
<dbReference type="InterPro" id="IPR000413">
    <property type="entry name" value="Integrin_alpha"/>
</dbReference>
<feature type="signal peptide" evidence="6">
    <location>
        <begin position="1"/>
        <end position="33"/>
    </location>
</feature>
<organism evidence="7 8">
    <name type="scientific">Streptomyces smaragdinus</name>
    <dbReference type="NCBI Taxonomy" id="2585196"/>
    <lineage>
        <taxon>Bacteria</taxon>
        <taxon>Bacillati</taxon>
        <taxon>Actinomycetota</taxon>
        <taxon>Actinomycetes</taxon>
        <taxon>Kitasatosporales</taxon>
        <taxon>Streptomycetaceae</taxon>
        <taxon>Streptomyces</taxon>
    </lineage>
</organism>
<dbReference type="PROSITE" id="PS51318">
    <property type="entry name" value="TAT"/>
    <property type="match status" value="1"/>
</dbReference>
<dbReference type="RefSeq" id="WP_153456007.1">
    <property type="nucleotide sequence ID" value="NZ_WEGJ01000029.1"/>
</dbReference>
<dbReference type="InterPro" id="IPR006311">
    <property type="entry name" value="TAT_signal"/>
</dbReference>
<dbReference type="InterPro" id="IPR013519">
    <property type="entry name" value="Int_alpha_beta-p"/>
</dbReference>
<keyword evidence="4" id="KW-0325">Glycoprotein</keyword>
<evidence type="ECO:0000256" key="1">
    <source>
        <dbReference type="ARBA" id="ARBA00022729"/>
    </source>
</evidence>
<feature type="compositionally biased region" description="Polar residues" evidence="5">
    <location>
        <begin position="397"/>
        <end position="416"/>
    </location>
</feature>
<dbReference type="Pfam" id="PF01839">
    <property type="entry name" value="FG-GAP"/>
    <property type="match status" value="4"/>
</dbReference>
<evidence type="ECO:0000313" key="7">
    <source>
        <dbReference type="EMBL" id="MQY15177.1"/>
    </source>
</evidence>
<dbReference type="EMBL" id="WEGJ01000029">
    <property type="protein sequence ID" value="MQY15177.1"/>
    <property type="molecule type" value="Genomic_DNA"/>
</dbReference>
<dbReference type="Pfam" id="PF13517">
    <property type="entry name" value="FG-GAP_3"/>
    <property type="match status" value="1"/>
</dbReference>
<feature type="region of interest" description="Disordered" evidence="5">
    <location>
        <begin position="397"/>
        <end position="424"/>
    </location>
</feature>
<protein>
    <recommendedName>
        <fullName evidence="9">Integrin-like protein</fullName>
    </recommendedName>
</protein>
<evidence type="ECO:0000313" key="8">
    <source>
        <dbReference type="Proteomes" id="UP000466345"/>
    </source>
</evidence>
<dbReference type="OrthoDB" id="344301at2"/>
<name>A0A7K0CNV8_9ACTN</name>
<proteinExistence type="predicted"/>
<dbReference type="PANTHER" id="PTHR23221">
    <property type="entry name" value="GLYCOSYLPHOSPHATIDYLINOSITOL PHOSPHOLIPASE D"/>
    <property type="match status" value="1"/>
</dbReference>
<dbReference type="Gene3D" id="2.130.10.130">
    <property type="entry name" value="Integrin alpha, N-terminal"/>
    <property type="match status" value="4"/>
</dbReference>
<dbReference type="AlphaFoldDB" id="A0A7K0CNV8"/>
<keyword evidence="8" id="KW-1185">Reference proteome</keyword>
<evidence type="ECO:0000256" key="4">
    <source>
        <dbReference type="ARBA" id="ARBA00023180"/>
    </source>
</evidence>
<dbReference type="GO" id="GO:0016787">
    <property type="term" value="F:hydrolase activity"/>
    <property type="evidence" value="ECO:0007669"/>
    <property type="project" value="UniProtKB-KW"/>
</dbReference>
<dbReference type="GO" id="GO:0008305">
    <property type="term" value="C:integrin complex"/>
    <property type="evidence" value="ECO:0007669"/>
    <property type="project" value="InterPro"/>
</dbReference>
<keyword evidence="1 6" id="KW-0732">Signal</keyword>
<gene>
    <name evidence="7" type="ORF">SRB5_53550</name>
</gene>
<sequence>MSRPRTLTRARLILAAPALAGLLVLAAPQPAAAAAAPATADFNADGKADLAVGIPQAADATIAAAGAVSIAPGSATGSNGAAKITITQNSTVGGVDVPGSSEAGDSFGASTSWGDINGDGRADLAVGAPGEDDTSNTDSGAVSLFYGSATGLTADPTHRLTPVASRTSGDRCGEALTVGDFTADGHADVLVFCPGSYQTWWVDGATGTVQSTAPAQAPEAASAPLSATGAAAATAADVDKDGYVDAVVTFRQWDGTSPLYVLPGSPDGPTTDTAYVLDNAGGASLTTGDLNKDTYPDVIVGQPDDVTGGRITAYYGSATGLDTTRTTVIDQETTGVPGASETGDDMGASVSAGDVNHDGYTDVLTGAPGEDIAVDTVDTPDTGTSLLLYGSATGLTGTNSRALNQDESDTSGSITGSAEPGDTTGTATALLDATGDGYADIALGCAGENTGDGIILMINATTTGFDYANSQGPGIGTFLVPAGAHIGQVLAP</sequence>
<dbReference type="GO" id="GO:0007155">
    <property type="term" value="P:cell adhesion"/>
    <property type="evidence" value="ECO:0007669"/>
    <property type="project" value="InterPro"/>
</dbReference>
<dbReference type="PRINTS" id="PR01185">
    <property type="entry name" value="INTEGRINA"/>
</dbReference>
<comment type="caution">
    <text evidence="7">The sequence shown here is derived from an EMBL/GenBank/DDBJ whole genome shotgun (WGS) entry which is preliminary data.</text>
</comment>